<dbReference type="Proteomes" id="UP000077173">
    <property type="component" value="Unassembled WGS sequence"/>
</dbReference>
<gene>
    <name evidence="1" type="ORF">AXW67_37805</name>
</gene>
<name>A0A176ZFG9_9BRAD</name>
<sequence>MLPVTDPILRQERIRLSSPAGGPSLWRSGQARGKATSWTMGPLAADVYLPKARIFGASCAMRVTNCYLAAGDRPVNVGQHLTATGKPWPVPRGAERAQLESARAVGAACAQAERGERPPEAFLEALFRRWTKLELTALARALERKKYHEQ</sequence>
<reference evidence="1 2" key="1">
    <citation type="submission" date="2016-02" db="EMBL/GenBank/DDBJ databases">
        <title>Draft genome sequence of the strain BR 10247T Bradyrhizobium neotropicale isolated from nodules of Centrolobium paraense.</title>
        <authorList>
            <person name="Simoes-Araujo J.L."/>
            <person name="Barauna A.C."/>
            <person name="Silva K."/>
            <person name="Zilli J.E."/>
        </authorList>
    </citation>
    <scope>NUCLEOTIDE SEQUENCE [LARGE SCALE GENOMIC DNA]</scope>
    <source>
        <strain evidence="1 2">BR 10247</strain>
    </source>
</reference>
<keyword evidence="2" id="KW-1185">Reference proteome</keyword>
<comment type="caution">
    <text evidence="1">The sequence shown here is derived from an EMBL/GenBank/DDBJ whole genome shotgun (WGS) entry which is preliminary data.</text>
</comment>
<protein>
    <submittedName>
        <fullName evidence="1">Uncharacterized protein</fullName>
    </submittedName>
</protein>
<evidence type="ECO:0000313" key="2">
    <source>
        <dbReference type="Proteomes" id="UP000077173"/>
    </source>
</evidence>
<accession>A0A176ZFG9</accession>
<dbReference type="GeneID" id="32584208"/>
<evidence type="ECO:0000313" key="1">
    <source>
        <dbReference type="EMBL" id="OAF19217.1"/>
    </source>
</evidence>
<dbReference type="EMBL" id="LSEF01000026">
    <property type="protein sequence ID" value="OAF19217.1"/>
    <property type="molecule type" value="Genomic_DNA"/>
</dbReference>
<proteinExistence type="predicted"/>
<dbReference type="AlphaFoldDB" id="A0A176ZFG9"/>
<organism evidence="1 2">
    <name type="scientific">Bradyrhizobium neotropicale</name>
    <dbReference type="NCBI Taxonomy" id="1497615"/>
    <lineage>
        <taxon>Bacteria</taxon>
        <taxon>Pseudomonadati</taxon>
        <taxon>Pseudomonadota</taxon>
        <taxon>Alphaproteobacteria</taxon>
        <taxon>Hyphomicrobiales</taxon>
        <taxon>Nitrobacteraceae</taxon>
        <taxon>Bradyrhizobium</taxon>
    </lineage>
</organism>